<evidence type="ECO:0000313" key="1">
    <source>
        <dbReference type="EMBL" id="MDX3134648.1"/>
    </source>
</evidence>
<keyword evidence="1" id="KW-0547">Nucleotide-binding</keyword>
<reference evidence="1" key="1">
    <citation type="journal article" date="2023" name="Microb. Genom.">
        <title>Mesoterricola silvestris gen. nov., sp. nov., Mesoterricola sediminis sp. nov., Geothrix oryzae sp. nov., Geothrix edaphica sp. nov., Geothrix rubra sp. nov., and Geothrix limicola sp. nov., six novel members of Acidobacteriota isolated from soils.</title>
        <authorList>
            <person name="Weisberg A.J."/>
            <person name="Pearce E."/>
            <person name="Kramer C.G."/>
            <person name="Chang J.H."/>
            <person name="Clarke C.R."/>
        </authorList>
    </citation>
    <scope>NUCLEOTIDE SEQUENCE</scope>
    <source>
        <strain evidence="1">ND06-05F</strain>
    </source>
</reference>
<keyword evidence="1" id="KW-0067">ATP-binding</keyword>
<name>A0AAJ2PWN7_9ACTN</name>
<evidence type="ECO:0000313" key="2">
    <source>
        <dbReference type="Proteomes" id="UP001273589"/>
    </source>
</evidence>
<feature type="non-terminal residue" evidence="1">
    <location>
        <position position="1"/>
    </location>
</feature>
<protein>
    <submittedName>
        <fullName evidence="1">ATP-binding protein</fullName>
    </submittedName>
</protein>
<sequence>VERGSLPEGCGAAVILDRAAADVLKRIDFVG</sequence>
<accession>A0AAJ2PWN7</accession>
<dbReference type="EMBL" id="JARAWN010000310">
    <property type="protein sequence ID" value="MDX3134648.1"/>
    <property type="molecule type" value="Genomic_DNA"/>
</dbReference>
<dbReference type="GO" id="GO:0005524">
    <property type="term" value="F:ATP binding"/>
    <property type="evidence" value="ECO:0007669"/>
    <property type="project" value="UniProtKB-KW"/>
</dbReference>
<proteinExistence type="predicted"/>
<dbReference type="Proteomes" id="UP001273589">
    <property type="component" value="Unassembled WGS sequence"/>
</dbReference>
<dbReference type="AlphaFoldDB" id="A0AAJ2PWN7"/>
<comment type="caution">
    <text evidence="1">The sequence shown here is derived from an EMBL/GenBank/DDBJ whole genome shotgun (WGS) entry which is preliminary data.</text>
</comment>
<gene>
    <name evidence="1" type="ORF">PV367_33785</name>
</gene>
<organism evidence="1 2">
    <name type="scientific">Streptomyces europaeiscabiei</name>
    <dbReference type="NCBI Taxonomy" id="146819"/>
    <lineage>
        <taxon>Bacteria</taxon>
        <taxon>Bacillati</taxon>
        <taxon>Actinomycetota</taxon>
        <taxon>Actinomycetes</taxon>
        <taxon>Kitasatosporales</taxon>
        <taxon>Streptomycetaceae</taxon>
        <taxon>Streptomyces</taxon>
    </lineage>
</organism>